<organism evidence="2 3">
    <name type="scientific">Exophiala sideris</name>
    <dbReference type="NCBI Taxonomy" id="1016849"/>
    <lineage>
        <taxon>Eukaryota</taxon>
        <taxon>Fungi</taxon>
        <taxon>Dikarya</taxon>
        <taxon>Ascomycota</taxon>
        <taxon>Pezizomycotina</taxon>
        <taxon>Eurotiomycetes</taxon>
        <taxon>Chaetothyriomycetidae</taxon>
        <taxon>Chaetothyriales</taxon>
        <taxon>Herpotrichiellaceae</taxon>
        <taxon>Exophiala</taxon>
    </lineage>
</organism>
<accession>A0ABR0J5Q5</accession>
<dbReference type="Proteomes" id="UP001345691">
    <property type="component" value="Unassembled WGS sequence"/>
</dbReference>
<name>A0ABR0J5Q5_9EURO</name>
<gene>
    <name evidence="2" type="ORF">LTR69_007588</name>
</gene>
<reference evidence="2 3" key="1">
    <citation type="submission" date="2023-08" db="EMBL/GenBank/DDBJ databases">
        <title>Black Yeasts Isolated from many extreme environments.</title>
        <authorList>
            <person name="Coleine C."/>
            <person name="Stajich J.E."/>
            <person name="Selbmann L."/>
        </authorList>
    </citation>
    <scope>NUCLEOTIDE SEQUENCE [LARGE SCALE GENOMIC DNA]</scope>
    <source>
        <strain evidence="2 3">CCFEE 6328</strain>
    </source>
</reference>
<evidence type="ECO:0000313" key="3">
    <source>
        <dbReference type="Proteomes" id="UP001345691"/>
    </source>
</evidence>
<evidence type="ECO:0000313" key="2">
    <source>
        <dbReference type="EMBL" id="KAK5056950.1"/>
    </source>
</evidence>
<comment type="caution">
    <text evidence="2">The sequence shown here is derived from an EMBL/GenBank/DDBJ whole genome shotgun (WGS) entry which is preliminary data.</text>
</comment>
<keyword evidence="3" id="KW-1185">Reference proteome</keyword>
<evidence type="ECO:0000256" key="1">
    <source>
        <dbReference type="SAM" id="MobiDB-lite"/>
    </source>
</evidence>
<protein>
    <submittedName>
        <fullName evidence="2">Uncharacterized protein</fullName>
    </submittedName>
</protein>
<sequence length="336" mass="38843">MTTSSVANKNYHYQVWLAHYAKTHLKLGASTRYSSERSQPYISTYKRRATETAEEEEARKASDRGKTARYRDNKRAESNDYAKKTAIQNKNFWTKNPNYEKEWRAKDKQKKLAQAAQQNGQTSLNAGWKTKTWRDKGVVDTRKESAEAPVLRTSMELTQRERQTEGATQPGTAVYLIVGYAKWDFQDAKYKKNRAGTKDPTGTIKPSDKEILPWMDEKHPTCYVVSEFFEKEPDQLHLLVLFIRKTASAHHIRLAQDILEPHEPFGKEITMLIATFEHTKSDWILQELEHLLKRAHMDLEYRPAPEYEGLVSFAEAELAEFTGEHAEMVVQEAAQL</sequence>
<dbReference type="EMBL" id="JAVRRF010000017">
    <property type="protein sequence ID" value="KAK5056950.1"/>
    <property type="molecule type" value="Genomic_DNA"/>
</dbReference>
<feature type="region of interest" description="Disordered" evidence="1">
    <location>
        <begin position="44"/>
        <end position="83"/>
    </location>
</feature>
<proteinExistence type="predicted"/>
<feature type="compositionally biased region" description="Basic and acidic residues" evidence="1">
    <location>
        <begin position="57"/>
        <end position="83"/>
    </location>
</feature>